<gene>
    <name evidence="1" type="ORF">NS220_11905</name>
</gene>
<reference evidence="1 2" key="1">
    <citation type="journal article" date="2016" name="Front. Microbiol.">
        <title>Genomic Resource of Rice Seed Associated Bacteria.</title>
        <authorList>
            <person name="Midha S."/>
            <person name="Bansal K."/>
            <person name="Sharma S."/>
            <person name="Kumar N."/>
            <person name="Patil P.P."/>
            <person name="Chaudhry V."/>
            <person name="Patil P.B."/>
        </authorList>
    </citation>
    <scope>NUCLEOTIDE SEQUENCE [LARGE SCALE GENOMIC DNA]</scope>
    <source>
        <strain evidence="1 2">NS220</strain>
    </source>
</reference>
<dbReference type="EMBL" id="LDRT01000079">
    <property type="protein sequence ID" value="KTR93566.1"/>
    <property type="molecule type" value="Genomic_DNA"/>
</dbReference>
<name>A0A147EW60_MICTE</name>
<protein>
    <submittedName>
        <fullName evidence="1">Glycosyl transferase</fullName>
    </submittedName>
</protein>
<dbReference type="SUPFAM" id="SSF53756">
    <property type="entry name" value="UDP-Glycosyltransferase/glycogen phosphorylase"/>
    <property type="match status" value="1"/>
</dbReference>
<dbReference type="PATRIC" id="fig|2033.6.peg.3627"/>
<sequence>MTVTLRVVLDQLVAPTSRDLAEASASLAQALIDTAPRGCDVASIVPSPGLPDDAGVTGLSAETRLQMRRRELAASWQLGVAPGVGKGLIHSPTALAPLVRHDRVNETHQIVVTLWDLRAWEAPDELPRAEALASRALLSRVAKHADAVVVPTHAMAERLGELAKSKLVSKVRVIGGAPAAGMRVPSDAVGRLRALDLPATFLAVAGGSAPSDGLADAFAAVTAAEWDGDVVVLDVPEGDEPAVVELAVAAGVPEARVHARGSLDQWDRAAVLSHAEAFVTGCARTDWPWRAVDALAVGIPIVAVDTPVHREVLADAVALAPADDLGAALTRALGEDGARLRVLAGDRAKGFAWEPCADRIWALHAEL</sequence>
<dbReference type="GO" id="GO:0016740">
    <property type="term" value="F:transferase activity"/>
    <property type="evidence" value="ECO:0007669"/>
    <property type="project" value="UniProtKB-KW"/>
</dbReference>
<dbReference type="Pfam" id="PF13692">
    <property type="entry name" value="Glyco_trans_1_4"/>
    <property type="match status" value="1"/>
</dbReference>
<proteinExistence type="predicted"/>
<dbReference type="Gene3D" id="3.40.50.2000">
    <property type="entry name" value="Glycogen Phosphorylase B"/>
    <property type="match status" value="1"/>
</dbReference>
<dbReference type="Proteomes" id="UP000075025">
    <property type="component" value="Unassembled WGS sequence"/>
</dbReference>
<organism evidence="1 2">
    <name type="scientific">Microbacterium testaceum</name>
    <name type="common">Aureobacterium testaceum</name>
    <name type="synonym">Brevibacterium testaceum</name>
    <dbReference type="NCBI Taxonomy" id="2033"/>
    <lineage>
        <taxon>Bacteria</taxon>
        <taxon>Bacillati</taxon>
        <taxon>Actinomycetota</taxon>
        <taxon>Actinomycetes</taxon>
        <taxon>Micrococcales</taxon>
        <taxon>Microbacteriaceae</taxon>
        <taxon>Microbacterium</taxon>
    </lineage>
</organism>
<evidence type="ECO:0000313" key="2">
    <source>
        <dbReference type="Proteomes" id="UP000075025"/>
    </source>
</evidence>
<dbReference type="OrthoDB" id="9801609at2"/>
<dbReference type="AlphaFoldDB" id="A0A147EW60"/>
<keyword evidence="1" id="KW-0808">Transferase</keyword>
<evidence type="ECO:0000313" key="1">
    <source>
        <dbReference type="EMBL" id="KTR93566.1"/>
    </source>
</evidence>
<comment type="caution">
    <text evidence="1">The sequence shown here is derived from an EMBL/GenBank/DDBJ whole genome shotgun (WGS) entry which is preliminary data.</text>
</comment>
<dbReference type="RefSeq" id="WP_058624260.1">
    <property type="nucleotide sequence ID" value="NZ_LDRT01000079.1"/>
</dbReference>
<accession>A0A147EW60</accession>